<evidence type="ECO:0000256" key="4">
    <source>
        <dbReference type="ARBA" id="ARBA00022692"/>
    </source>
</evidence>
<organism evidence="13">
    <name type="scientific">Photinus pyralis</name>
    <name type="common">Common eastern firefly</name>
    <name type="synonym">Lampyris pyralis</name>
    <dbReference type="NCBI Taxonomy" id="7054"/>
    <lineage>
        <taxon>Eukaryota</taxon>
        <taxon>Metazoa</taxon>
        <taxon>Ecdysozoa</taxon>
        <taxon>Arthropoda</taxon>
        <taxon>Hexapoda</taxon>
        <taxon>Insecta</taxon>
        <taxon>Pterygota</taxon>
        <taxon>Neoptera</taxon>
        <taxon>Endopterygota</taxon>
        <taxon>Coleoptera</taxon>
        <taxon>Polyphaga</taxon>
        <taxon>Elateriformia</taxon>
        <taxon>Elateroidea</taxon>
        <taxon>Lampyridae</taxon>
        <taxon>Lampyrinae</taxon>
        <taxon>Photinus</taxon>
    </lineage>
</organism>
<proteinExistence type="inferred from homology"/>
<evidence type="ECO:0000256" key="5">
    <source>
        <dbReference type="ARBA" id="ARBA00022857"/>
    </source>
</evidence>
<dbReference type="EMBL" id="GEZM01049821">
    <property type="protein sequence ID" value="JAV75822.1"/>
    <property type="molecule type" value="Transcribed_RNA"/>
</dbReference>
<evidence type="ECO:0000259" key="12">
    <source>
        <dbReference type="Pfam" id="PF07993"/>
    </source>
</evidence>
<feature type="domain" description="Fatty acyl-CoA reductase C-terminal" evidence="11">
    <location>
        <begin position="361"/>
        <end position="453"/>
    </location>
</feature>
<evidence type="ECO:0000259" key="11">
    <source>
        <dbReference type="Pfam" id="PF03015"/>
    </source>
</evidence>
<keyword evidence="5 10" id="KW-0521">NADP</keyword>
<dbReference type="FunFam" id="3.40.50.720:FF:000143">
    <property type="entry name" value="Fatty acyl-CoA reductase"/>
    <property type="match status" value="1"/>
</dbReference>
<feature type="transmembrane region" description="Helical" evidence="10">
    <location>
        <begin position="465"/>
        <end position="488"/>
    </location>
</feature>
<dbReference type="GO" id="GO:0035336">
    <property type="term" value="P:long-chain fatty-acyl-CoA metabolic process"/>
    <property type="evidence" value="ECO:0007669"/>
    <property type="project" value="TreeGrafter"/>
</dbReference>
<dbReference type="SUPFAM" id="SSF51735">
    <property type="entry name" value="NAD(P)-binding Rossmann-fold domains"/>
    <property type="match status" value="1"/>
</dbReference>
<comment type="similarity">
    <text evidence="2 10">Belongs to the fatty acyl-CoA reductase family.</text>
</comment>
<evidence type="ECO:0000313" key="13">
    <source>
        <dbReference type="EMBL" id="JAV75821.1"/>
    </source>
</evidence>
<feature type="domain" description="Thioester reductase (TE)" evidence="12">
    <location>
        <begin position="22"/>
        <end position="291"/>
    </location>
</feature>
<keyword evidence="6 10" id="KW-1133">Transmembrane helix</keyword>
<evidence type="ECO:0000256" key="9">
    <source>
        <dbReference type="ARBA" id="ARBA00052530"/>
    </source>
</evidence>
<dbReference type="InterPro" id="IPR036291">
    <property type="entry name" value="NAD(P)-bd_dom_sf"/>
</dbReference>
<keyword evidence="8 10" id="KW-0472">Membrane</keyword>
<keyword evidence="4 10" id="KW-0812">Transmembrane</keyword>
<dbReference type="Gene3D" id="3.40.50.720">
    <property type="entry name" value="NAD(P)-binding Rossmann-like Domain"/>
    <property type="match status" value="1"/>
</dbReference>
<dbReference type="CDD" id="cd05236">
    <property type="entry name" value="FAR-N_SDR_e"/>
    <property type="match status" value="1"/>
</dbReference>
<protein>
    <recommendedName>
        <fullName evidence="10">Fatty acyl-CoA reductase</fullName>
        <ecNumber evidence="10">1.2.1.84</ecNumber>
    </recommendedName>
</protein>
<keyword evidence="7 10" id="KW-0443">Lipid metabolism</keyword>
<accession>A0A1Y1LS69</accession>
<dbReference type="EMBL" id="GEZM01049822">
    <property type="protein sequence ID" value="JAV75821.1"/>
    <property type="molecule type" value="Transcribed_RNA"/>
</dbReference>
<evidence type="ECO:0000256" key="3">
    <source>
        <dbReference type="ARBA" id="ARBA00022516"/>
    </source>
</evidence>
<evidence type="ECO:0000256" key="7">
    <source>
        <dbReference type="ARBA" id="ARBA00023098"/>
    </source>
</evidence>
<dbReference type="Pfam" id="PF07993">
    <property type="entry name" value="NAD_binding_4"/>
    <property type="match status" value="1"/>
</dbReference>
<evidence type="ECO:0000256" key="8">
    <source>
        <dbReference type="ARBA" id="ARBA00023136"/>
    </source>
</evidence>
<comment type="function">
    <text evidence="10">Catalyzes the reduction of fatty acyl-CoA to fatty alcohols.</text>
</comment>
<dbReference type="EC" id="1.2.1.84" evidence="10"/>
<dbReference type="InterPro" id="IPR033640">
    <property type="entry name" value="FAR_C"/>
</dbReference>
<dbReference type="GO" id="GO:0005777">
    <property type="term" value="C:peroxisome"/>
    <property type="evidence" value="ECO:0007669"/>
    <property type="project" value="TreeGrafter"/>
</dbReference>
<dbReference type="GO" id="GO:0080019">
    <property type="term" value="F:alcohol-forming very long-chain fatty acyl-CoA reductase activity"/>
    <property type="evidence" value="ECO:0007669"/>
    <property type="project" value="InterPro"/>
</dbReference>
<dbReference type="GO" id="GO:0102965">
    <property type="term" value="F:alcohol-forming long-chain fatty acyl-CoA reductase activity"/>
    <property type="evidence" value="ECO:0007669"/>
    <property type="project" value="UniProtKB-EC"/>
</dbReference>
<dbReference type="PANTHER" id="PTHR11011:SF61">
    <property type="entry name" value="FATTY ACYL-COA REDUCTASE"/>
    <property type="match status" value="1"/>
</dbReference>
<sequence length="494" mass="56522">MAENENRNRVDEMFNNKTVLVSGGTGYMGKVLIEKILRTCPSVKRIYTLVRKKKGKDPQDRLKEIFNSVIFDLVKNTVGEEVLKKVVVISGDVLEESLGLSREDRATLRNETNIIYHLAATIRFNDTLTNSVLLNVRGTRYMLDFAKECKDLIVFHHVSTAYTYPKEKVLHDKLYPPPADPHMFIKLVEWMDPGAVDSISQTLLNGYPNNYVFSKALAEGLVNDEMDKLPVIISRPSIVIPVWQEPVPGWTDNINGPTGLLVAAGKGVLRTMYCDSQGYADFIPVDIAVNALLVTTLDFILRGQRRVYNCTSSTVKVTWEEIIERGRKLVAKRLPFNGVVWYPGGSMKRSKLHHQISVILFHYIPAIILDSLIFLSGNKPVLWKIQQRITKGSDMLEYYANNRWEFKRDGLLAVRDSLTQREMELYKLNEQGMDLDEYLYNCTHAARLYMFNEGDETIPAAKRHMAIMLFVDRLCKFLLVIGSFYLLYQCFIGR</sequence>
<dbReference type="InterPro" id="IPR026055">
    <property type="entry name" value="FAR"/>
</dbReference>
<dbReference type="CDD" id="cd09071">
    <property type="entry name" value="FAR_C"/>
    <property type="match status" value="1"/>
</dbReference>
<keyword evidence="3 10" id="KW-0444">Lipid biosynthesis</keyword>
<dbReference type="PANTHER" id="PTHR11011">
    <property type="entry name" value="MALE STERILITY PROTEIN 2-RELATED"/>
    <property type="match status" value="1"/>
</dbReference>
<reference evidence="13" key="1">
    <citation type="journal article" date="2016" name="Sci. Rep.">
        <title>Molecular characterization of firefly nuptial gifts: a multi-omics approach sheds light on postcopulatory sexual selection.</title>
        <authorList>
            <person name="Al-Wathiqui N."/>
            <person name="Fallon T.R."/>
            <person name="South A."/>
            <person name="Weng J.K."/>
            <person name="Lewis S.M."/>
        </authorList>
    </citation>
    <scope>NUCLEOTIDE SEQUENCE</scope>
</reference>
<feature type="transmembrane region" description="Helical" evidence="10">
    <location>
        <begin position="356"/>
        <end position="375"/>
    </location>
</feature>
<evidence type="ECO:0000256" key="2">
    <source>
        <dbReference type="ARBA" id="ARBA00005928"/>
    </source>
</evidence>
<evidence type="ECO:0000256" key="10">
    <source>
        <dbReference type="RuleBase" id="RU363097"/>
    </source>
</evidence>
<keyword evidence="10" id="KW-0560">Oxidoreductase</keyword>
<comment type="subcellular location">
    <subcellularLocation>
        <location evidence="1">Membrane</location>
        <topology evidence="1">Multi-pass membrane protein</topology>
    </subcellularLocation>
</comment>
<dbReference type="GO" id="GO:0016020">
    <property type="term" value="C:membrane"/>
    <property type="evidence" value="ECO:0007669"/>
    <property type="project" value="UniProtKB-SubCell"/>
</dbReference>
<dbReference type="AlphaFoldDB" id="A0A1Y1LS69"/>
<evidence type="ECO:0000256" key="1">
    <source>
        <dbReference type="ARBA" id="ARBA00004141"/>
    </source>
</evidence>
<name>A0A1Y1LS69_PHOPY</name>
<dbReference type="Pfam" id="PF03015">
    <property type="entry name" value="Sterile"/>
    <property type="match status" value="1"/>
</dbReference>
<evidence type="ECO:0000256" key="6">
    <source>
        <dbReference type="ARBA" id="ARBA00022989"/>
    </source>
</evidence>
<comment type="catalytic activity">
    <reaction evidence="9 10">
        <text>a long-chain fatty acyl-CoA + 2 NADPH + 2 H(+) = a long-chain primary fatty alcohol + 2 NADP(+) + CoA</text>
        <dbReference type="Rhea" id="RHEA:52716"/>
        <dbReference type="ChEBI" id="CHEBI:15378"/>
        <dbReference type="ChEBI" id="CHEBI:57287"/>
        <dbReference type="ChEBI" id="CHEBI:57783"/>
        <dbReference type="ChEBI" id="CHEBI:58349"/>
        <dbReference type="ChEBI" id="CHEBI:77396"/>
        <dbReference type="ChEBI" id="CHEBI:83139"/>
        <dbReference type="EC" id="1.2.1.84"/>
    </reaction>
</comment>
<dbReference type="InterPro" id="IPR013120">
    <property type="entry name" value="FAR_NAD-bd"/>
</dbReference>